<evidence type="ECO:0000313" key="11">
    <source>
        <dbReference type="Proteomes" id="UP000647241"/>
    </source>
</evidence>
<feature type="domain" description="MacB-like periplasmic core" evidence="9">
    <location>
        <begin position="542"/>
        <end position="722"/>
    </location>
</feature>
<evidence type="ECO:0000313" key="10">
    <source>
        <dbReference type="EMBL" id="GGG89265.1"/>
    </source>
</evidence>
<dbReference type="InterPro" id="IPR003838">
    <property type="entry name" value="ABC3_permease_C"/>
</dbReference>
<keyword evidence="5 7" id="KW-0472">Membrane</keyword>
<gene>
    <name evidence="10" type="ORF">GCM10011585_36820</name>
</gene>
<feature type="transmembrane region" description="Helical" evidence="7">
    <location>
        <begin position="757"/>
        <end position="787"/>
    </location>
</feature>
<evidence type="ECO:0000256" key="5">
    <source>
        <dbReference type="ARBA" id="ARBA00023136"/>
    </source>
</evidence>
<feature type="domain" description="MacB-like periplasmic core" evidence="9">
    <location>
        <begin position="97"/>
        <end position="298"/>
    </location>
</feature>
<name>A0A917HUA1_9BACT</name>
<evidence type="ECO:0000256" key="6">
    <source>
        <dbReference type="ARBA" id="ARBA00038076"/>
    </source>
</evidence>
<feature type="transmembrane region" description="Helical" evidence="7">
    <location>
        <begin position="95"/>
        <end position="121"/>
    </location>
</feature>
<keyword evidence="11" id="KW-1185">Reference proteome</keyword>
<dbReference type="GO" id="GO:0005886">
    <property type="term" value="C:plasma membrane"/>
    <property type="evidence" value="ECO:0007669"/>
    <property type="project" value="UniProtKB-SubCell"/>
</dbReference>
<evidence type="ECO:0000256" key="4">
    <source>
        <dbReference type="ARBA" id="ARBA00022989"/>
    </source>
</evidence>
<dbReference type="GO" id="GO:0022857">
    <property type="term" value="F:transmembrane transporter activity"/>
    <property type="evidence" value="ECO:0007669"/>
    <property type="project" value="TreeGrafter"/>
</dbReference>
<evidence type="ECO:0000256" key="2">
    <source>
        <dbReference type="ARBA" id="ARBA00022475"/>
    </source>
</evidence>
<evidence type="ECO:0000256" key="7">
    <source>
        <dbReference type="SAM" id="Phobius"/>
    </source>
</evidence>
<dbReference type="Pfam" id="PF02687">
    <property type="entry name" value="FtsX"/>
    <property type="match status" value="2"/>
</dbReference>
<dbReference type="InterPro" id="IPR047928">
    <property type="entry name" value="Perm_prefix_1"/>
</dbReference>
<feature type="transmembrane region" description="Helical" evidence="7">
    <location>
        <begin position="808"/>
        <end position="832"/>
    </location>
</feature>
<keyword evidence="2" id="KW-1003">Cell membrane</keyword>
<evidence type="ECO:0008006" key="12">
    <source>
        <dbReference type="Google" id="ProtNLM"/>
    </source>
</evidence>
<sequence length="884" mass="96996">MRVLRPFLIRLMNLAKGNDQARLWEELEEHHTLLTEEYIRAGMDKTEARRQATLAIGPMQVVREQYHAQKTFPVLENFVRDLRFAVRKLIKSPSFAIATILTMALGISATSLVFSVFYAAVVAPYPYRDANHIVQMGFAGKQGIRGFMAVNGTDFHAVRHASTVADAMLTDFADPITTISGYPEDIHVARMSGNAFDFLGVAPLFGRTLTPADRNQPFVVLGYRLCRSHFQCDARILGRTIDFDHRQFVVVGVMPPRFAWEESAAFIPLPADNNPDEGHPLYLRARSGVSSSAMASQMLSLVRHFVLANEGVALPSETRLVAIPYGQRSGDGTQRRMVLLFALVCVLLLIACANVSILLLSRTSARGHEFQMRHALGASQRRILGQVLVESVLIACSGGALGVGLACAGVAVLQTAIAKSFFPAEAVLTINVWVVSFSTVISVATGILFGLIPGLYASRNSDTPLLAPQPISGASGHRHSQRILIAFQVALTLVLLAVAETSIRSFVSLYRMNMGYDPHHVYSLRLPLSFAKNESWASRVQYQAQLGEALRRIPGVLDASVSEAMPTGGGMRMEYGMPEEQYGGDMDVKMPRADFEFVDAHYLSLLHIPVLSGRPFLQTDLDSAEPVAIVNKTFARRLFGEQNPLRRTLRLPPLAAGYENFVRPPHASQMVRIIGIAGDVRDAWMPGAPARETIYLPESLFASPYRLAAQLRTTEDSDAILETARHVIAGVNRAQPVSDPRKLDEILSEDLRSRDRWLAILAGAFSASALFLAAMGLYSTTLFAAGLRMREFGLRVALGAARWEIFRLVLFSEVRAVTTGVGIGVLLTLFIQRVLLSVVGLAPIQLWFLIPACLGMLLVCALANSFPARQAAYVEPNTILRSES</sequence>
<evidence type="ECO:0000256" key="1">
    <source>
        <dbReference type="ARBA" id="ARBA00004651"/>
    </source>
</evidence>
<proteinExistence type="inferred from homology"/>
<keyword evidence="3 7" id="KW-0812">Transmembrane</keyword>
<evidence type="ECO:0000256" key="3">
    <source>
        <dbReference type="ARBA" id="ARBA00022692"/>
    </source>
</evidence>
<feature type="transmembrane region" description="Helical" evidence="7">
    <location>
        <begin position="433"/>
        <end position="456"/>
    </location>
</feature>
<keyword evidence="4 7" id="KW-1133">Transmembrane helix</keyword>
<feature type="transmembrane region" description="Helical" evidence="7">
    <location>
        <begin position="844"/>
        <end position="863"/>
    </location>
</feature>
<feature type="transmembrane region" description="Helical" evidence="7">
    <location>
        <begin position="483"/>
        <end position="503"/>
    </location>
</feature>
<dbReference type="InterPro" id="IPR025857">
    <property type="entry name" value="MacB_PCD"/>
</dbReference>
<dbReference type="RefSeq" id="WP_263369214.1">
    <property type="nucleotide sequence ID" value="NZ_JAGSYJ010000005.1"/>
</dbReference>
<dbReference type="PANTHER" id="PTHR30572:SF4">
    <property type="entry name" value="ABC TRANSPORTER PERMEASE YTRF"/>
    <property type="match status" value="1"/>
</dbReference>
<organism evidence="10 11">
    <name type="scientific">Edaphobacter dinghuensis</name>
    <dbReference type="NCBI Taxonomy" id="1560005"/>
    <lineage>
        <taxon>Bacteria</taxon>
        <taxon>Pseudomonadati</taxon>
        <taxon>Acidobacteriota</taxon>
        <taxon>Terriglobia</taxon>
        <taxon>Terriglobales</taxon>
        <taxon>Acidobacteriaceae</taxon>
        <taxon>Edaphobacter</taxon>
    </lineage>
</organism>
<feature type="transmembrane region" description="Helical" evidence="7">
    <location>
        <begin position="337"/>
        <end position="362"/>
    </location>
</feature>
<comment type="subcellular location">
    <subcellularLocation>
        <location evidence="1">Cell membrane</location>
        <topology evidence="1">Multi-pass membrane protein</topology>
    </subcellularLocation>
</comment>
<dbReference type="Pfam" id="PF12704">
    <property type="entry name" value="MacB_PCD"/>
    <property type="match status" value="2"/>
</dbReference>
<feature type="domain" description="ABC3 transporter permease C-terminal" evidence="8">
    <location>
        <begin position="342"/>
        <end position="459"/>
    </location>
</feature>
<evidence type="ECO:0000259" key="9">
    <source>
        <dbReference type="Pfam" id="PF12704"/>
    </source>
</evidence>
<dbReference type="PANTHER" id="PTHR30572">
    <property type="entry name" value="MEMBRANE COMPONENT OF TRANSPORTER-RELATED"/>
    <property type="match status" value="1"/>
</dbReference>
<dbReference type="EMBL" id="BMGT01000005">
    <property type="protein sequence ID" value="GGG89265.1"/>
    <property type="molecule type" value="Genomic_DNA"/>
</dbReference>
<comment type="similarity">
    <text evidence="6">Belongs to the ABC-4 integral membrane protein family.</text>
</comment>
<dbReference type="NCBIfam" id="NF038403">
    <property type="entry name" value="perm_prefix_1"/>
    <property type="match status" value="1"/>
</dbReference>
<reference evidence="10" key="1">
    <citation type="journal article" date="2014" name="Int. J. Syst. Evol. Microbiol.">
        <title>Complete genome sequence of Corynebacterium casei LMG S-19264T (=DSM 44701T), isolated from a smear-ripened cheese.</title>
        <authorList>
            <consortium name="US DOE Joint Genome Institute (JGI-PGF)"/>
            <person name="Walter F."/>
            <person name="Albersmeier A."/>
            <person name="Kalinowski J."/>
            <person name="Ruckert C."/>
        </authorList>
    </citation>
    <scope>NUCLEOTIDE SEQUENCE</scope>
    <source>
        <strain evidence="10">CGMCC 1.12997</strain>
    </source>
</reference>
<dbReference type="InterPro" id="IPR050250">
    <property type="entry name" value="Macrolide_Exporter_MacB"/>
</dbReference>
<comment type="caution">
    <text evidence="10">The sequence shown here is derived from an EMBL/GenBank/DDBJ whole genome shotgun (WGS) entry which is preliminary data.</text>
</comment>
<evidence type="ECO:0000259" key="8">
    <source>
        <dbReference type="Pfam" id="PF02687"/>
    </source>
</evidence>
<dbReference type="Proteomes" id="UP000647241">
    <property type="component" value="Unassembled WGS sequence"/>
</dbReference>
<feature type="domain" description="ABC3 transporter permease C-terminal" evidence="8">
    <location>
        <begin position="764"/>
        <end position="866"/>
    </location>
</feature>
<accession>A0A917HUA1</accession>
<reference evidence="10" key="2">
    <citation type="submission" date="2020-09" db="EMBL/GenBank/DDBJ databases">
        <authorList>
            <person name="Sun Q."/>
            <person name="Zhou Y."/>
        </authorList>
    </citation>
    <scope>NUCLEOTIDE SEQUENCE</scope>
    <source>
        <strain evidence="10">CGMCC 1.12997</strain>
    </source>
</reference>
<dbReference type="AlphaFoldDB" id="A0A917HUA1"/>
<feature type="transmembrane region" description="Helical" evidence="7">
    <location>
        <begin position="383"/>
        <end position="413"/>
    </location>
</feature>
<protein>
    <recommendedName>
        <fullName evidence="12">Permease</fullName>
    </recommendedName>
</protein>